<name>A0A7X1A9L0_9LIST</name>
<dbReference type="Proteomes" id="UP000546244">
    <property type="component" value="Unassembled WGS sequence"/>
</dbReference>
<evidence type="ECO:0000313" key="3">
    <source>
        <dbReference type="Proteomes" id="UP000546244"/>
    </source>
</evidence>
<feature type="compositionally biased region" description="Low complexity" evidence="1">
    <location>
        <begin position="200"/>
        <end position="221"/>
    </location>
</feature>
<proteinExistence type="predicted"/>
<reference evidence="2 3" key="1">
    <citation type="submission" date="2020-03" db="EMBL/GenBank/DDBJ databases">
        <title>Soil Listeria distribution.</title>
        <authorList>
            <person name="Liao J."/>
            <person name="Wiedmann M."/>
        </authorList>
    </citation>
    <scope>NUCLEOTIDE SEQUENCE [LARGE SCALE GENOMIC DNA]</scope>
    <source>
        <strain evidence="2 3">FSL L7-1850</strain>
    </source>
</reference>
<gene>
    <name evidence="2" type="ORF">HBP98_17005</name>
</gene>
<dbReference type="EMBL" id="JAARMV010000008">
    <property type="protein sequence ID" value="MBC2373713.1"/>
    <property type="molecule type" value="Genomic_DNA"/>
</dbReference>
<accession>A0A7X1A9L0</accession>
<feature type="compositionally biased region" description="Basic and acidic residues" evidence="1">
    <location>
        <begin position="177"/>
        <end position="193"/>
    </location>
</feature>
<comment type="caution">
    <text evidence="2">The sequence shown here is derived from an EMBL/GenBank/DDBJ whole genome shotgun (WGS) entry which is preliminary data.</text>
</comment>
<sequence length="221" mass="25847">MAENQKVENLQTEQRETEYDLLRKLISKHYENLSVEIEKSPKVTQEDQISNLLDDQIEYMKGLKELYSEKQTQKASPLEQVKETLSQAKERFQERLRAIPEGLTRIKESPKRFKEMLQEKTLLAVQKTLSYVQDSAERMQEKLDQNVNLSAEQNAEHEQIDGATEIKNESNQVAEDTELKQNEPEHKKEEKESQGYYQVSGNDININSHNNYHISSQSFTR</sequence>
<organism evidence="2 3">
    <name type="scientific">Listeria booriae</name>
    <dbReference type="NCBI Taxonomy" id="1552123"/>
    <lineage>
        <taxon>Bacteria</taxon>
        <taxon>Bacillati</taxon>
        <taxon>Bacillota</taxon>
        <taxon>Bacilli</taxon>
        <taxon>Bacillales</taxon>
        <taxon>Listeriaceae</taxon>
        <taxon>Listeria</taxon>
    </lineage>
</organism>
<evidence type="ECO:0000256" key="1">
    <source>
        <dbReference type="SAM" id="MobiDB-lite"/>
    </source>
</evidence>
<feature type="compositionally biased region" description="Basic and acidic residues" evidence="1">
    <location>
        <begin position="157"/>
        <end position="168"/>
    </location>
</feature>
<evidence type="ECO:0000313" key="2">
    <source>
        <dbReference type="EMBL" id="MBC2373713.1"/>
    </source>
</evidence>
<dbReference type="AlphaFoldDB" id="A0A7X1A9L0"/>
<protein>
    <submittedName>
        <fullName evidence="2">Uncharacterized protein</fullName>
    </submittedName>
</protein>
<dbReference type="RefSeq" id="WP_185620085.1">
    <property type="nucleotide sequence ID" value="NZ_JAARMV010000008.1"/>
</dbReference>
<feature type="region of interest" description="Disordered" evidence="1">
    <location>
        <begin position="157"/>
        <end position="221"/>
    </location>
</feature>